<dbReference type="InterPro" id="IPR001680">
    <property type="entry name" value="WD40_rpt"/>
</dbReference>
<evidence type="ECO:0000313" key="3">
    <source>
        <dbReference type="EMBL" id="MBE3608546.1"/>
    </source>
</evidence>
<comment type="caution">
    <text evidence="3">The sequence shown here is derived from an EMBL/GenBank/DDBJ whole genome shotgun (WGS) entry which is preliminary data.</text>
</comment>
<gene>
    <name evidence="3" type="ORF">CCAL9337_07410</name>
</gene>
<accession>A0AAW3ZY88</accession>
<dbReference type="InterPro" id="IPR011047">
    <property type="entry name" value="Quinoprotein_ADH-like_sf"/>
</dbReference>
<reference evidence="3 4" key="1">
    <citation type="submission" date="2015-08" db="EMBL/GenBank/DDBJ databases">
        <title>Comparative genomics of the Campylobacter concisus group.</title>
        <authorList>
            <person name="Yee E."/>
            <person name="Chapman M.H."/>
            <person name="Huynh S."/>
            <person name="Bono J.L."/>
            <person name="On S.L."/>
            <person name="St Leger J."/>
            <person name="Foster G."/>
            <person name="Parker C.T."/>
            <person name="Miller W.G."/>
        </authorList>
    </citation>
    <scope>NUCLEOTIDE SEQUENCE [LARGE SCALE GENOMIC DNA]</scope>
    <source>
        <strain evidence="3 4">RM9337</strain>
    </source>
</reference>
<evidence type="ECO:0000256" key="1">
    <source>
        <dbReference type="ARBA" id="ARBA00022574"/>
    </source>
</evidence>
<evidence type="ECO:0000313" key="4">
    <source>
        <dbReference type="Proteomes" id="UP000650616"/>
    </source>
</evidence>
<keyword evidence="4" id="KW-1185">Reference proteome</keyword>
<dbReference type="SUPFAM" id="SSF50998">
    <property type="entry name" value="Quinoprotein alcohol dehydrogenase-like"/>
    <property type="match status" value="1"/>
</dbReference>
<dbReference type="RefSeq" id="WP_170016771.1">
    <property type="nucleotide sequence ID" value="NZ_CP012545.1"/>
</dbReference>
<organism evidence="3 4">
    <name type="scientific">Campylobacter californiensis</name>
    <dbReference type="NCBI Taxonomy" id="1032243"/>
    <lineage>
        <taxon>Bacteria</taxon>
        <taxon>Pseudomonadati</taxon>
        <taxon>Campylobacterota</taxon>
        <taxon>Epsilonproteobacteria</taxon>
        <taxon>Campylobacterales</taxon>
        <taxon>Campylobacteraceae</taxon>
        <taxon>Campylobacter</taxon>
    </lineage>
</organism>
<dbReference type="AlphaFoldDB" id="A0AAW3ZY88"/>
<keyword evidence="1" id="KW-0853">WD repeat</keyword>
<proteinExistence type="predicted"/>
<dbReference type="Proteomes" id="UP000650616">
    <property type="component" value="Unassembled WGS sequence"/>
</dbReference>
<dbReference type="InterPro" id="IPR015943">
    <property type="entry name" value="WD40/YVTN_repeat-like_dom_sf"/>
</dbReference>
<dbReference type="SMART" id="SM00320">
    <property type="entry name" value="WD40"/>
    <property type="match status" value="4"/>
</dbReference>
<evidence type="ECO:0000256" key="2">
    <source>
        <dbReference type="ARBA" id="ARBA00022737"/>
    </source>
</evidence>
<dbReference type="Gene3D" id="2.130.10.10">
    <property type="entry name" value="YVTN repeat-like/Quinoprotein amine dehydrogenase"/>
    <property type="match status" value="1"/>
</dbReference>
<keyword evidence="2" id="KW-0677">Repeat</keyword>
<sequence length="309" mass="34522">MRVFLVFLLFLGFVFGEDLPFKTIQTQANVMSMTLVNDNLYIATYSGSIEIYDVKNDTFKQSIVFDDIKNINDEILRPNILSIDELNGSLLVLTEANSNKRSLYLVKDSGIKLVSQLGEAAKKALFLSENKAILGTISNEISIINLQNGKSEHDFKISTALLADMKVNPNKTTVAIATEGGKIYFYDVKSRDMSRIVDVHKDTMYAIDYDGNVVLTAGVDMSVAVLRGNEIRRLKAKTSVMDIALSTDAKTGAYIQDDLSEIYVFDTNSLTQVKRLQTPQNTINSIVFISPDTLLSSAFEKNIHFWKVR</sequence>
<dbReference type="PANTHER" id="PTHR22847">
    <property type="entry name" value="WD40 REPEAT PROTEIN"/>
    <property type="match status" value="1"/>
</dbReference>
<dbReference type="EMBL" id="LIWG01000009">
    <property type="protein sequence ID" value="MBE3608546.1"/>
    <property type="molecule type" value="Genomic_DNA"/>
</dbReference>
<dbReference type="PANTHER" id="PTHR22847:SF637">
    <property type="entry name" value="WD REPEAT DOMAIN 5B"/>
    <property type="match status" value="1"/>
</dbReference>
<name>A0AAW3ZY88_9BACT</name>
<protein>
    <submittedName>
        <fullName evidence="3">Nitrate reductase</fullName>
    </submittedName>
</protein>